<proteinExistence type="predicted"/>
<name>A0ABM1KNF8_GEKJA</name>
<keyword evidence="1" id="KW-0812">Transmembrane</keyword>
<dbReference type="InterPro" id="IPR013092">
    <property type="entry name" value="Connexin_N"/>
</dbReference>
<evidence type="ECO:0000313" key="4">
    <source>
        <dbReference type="RefSeq" id="XP_015275245.1"/>
    </source>
</evidence>
<feature type="transmembrane region" description="Helical" evidence="1">
    <location>
        <begin position="87"/>
        <end position="106"/>
    </location>
</feature>
<feature type="domain" description="Connexin N-terminal" evidence="2">
    <location>
        <begin position="11"/>
        <end position="254"/>
    </location>
</feature>
<organism evidence="3 4">
    <name type="scientific">Gekko japonicus</name>
    <name type="common">Schlegel's Japanese gecko</name>
    <dbReference type="NCBI Taxonomy" id="146911"/>
    <lineage>
        <taxon>Eukaryota</taxon>
        <taxon>Metazoa</taxon>
        <taxon>Chordata</taxon>
        <taxon>Craniata</taxon>
        <taxon>Vertebrata</taxon>
        <taxon>Euteleostomi</taxon>
        <taxon>Lepidosauria</taxon>
        <taxon>Squamata</taxon>
        <taxon>Bifurcata</taxon>
        <taxon>Gekkota</taxon>
        <taxon>Gekkonidae</taxon>
        <taxon>Gekkoninae</taxon>
        <taxon>Gekko</taxon>
    </lineage>
</organism>
<evidence type="ECO:0000259" key="2">
    <source>
        <dbReference type="Pfam" id="PF00029"/>
    </source>
</evidence>
<evidence type="ECO:0000313" key="3">
    <source>
        <dbReference type="Proteomes" id="UP000694871"/>
    </source>
</evidence>
<reference evidence="4" key="1">
    <citation type="submission" date="2025-08" db="UniProtKB">
        <authorList>
            <consortium name="RefSeq"/>
        </authorList>
    </citation>
    <scope>IDENTIFICATION</scope>
</reference>
<evidence type="ECO:0000256" key="1">
    <source>
        <dbReference type="SAM" id="Phobius"/>
    </source>
</evidence>
<dbReference type="GeneID" id="107117612"/>
<keyword evidence="3" id="KW-1185">Reference proteome</keyword>
<keyword evidence="1" id="KW-0472">Membrane</keyword>
<gene>
    <name evidence="4" type="primary">LOC107117612</name>
</gene>
<dbReference type="RefSeq" id="XP_015275245.1">
    <property type="nucleotide sequence ID" value="XM_015419759.1"/>
</dbReference>
<dbReference type="InterPro" id="IPR038359">
    <property type="entry name" value="Connexin_N_sf"/>
</dbReference>
<feature type="transmembrane region" description="Helical" evidence="1">
    <location>
        <begin position="234"/>
        <end position="255"/>
    </location>
</feature>
<accession>A0ABM1KNF8</accession>
<feature type="transmembrane region" description="Helical" evidence="1">
    <location>
        <begin position="175"/>
        <end position="198"/>
    </location>
</feature>
<sequence length="266" mass="29327">MAMVLPALARFFHSDLTAVSHEPAFQGLAPWYLLLTMRLVAHFIAMGPWSSVGPDLTCNWTSVEADARPFCSALCFNQHFSAPITSAWGFSFLMALIPMGLMRLIVTRPKHQRKEADVKLANPTCVSHNLPANFNTAEHPSPALEASFPSITATRADGAPVETPKMPSHSPWRSVTYSLCVVLLLMMELAFLWVLIAWQVPAVSKTTFLCLPGAQICPKALECAVAGQIDKQTALWMLAVTALINMAACLLYLFLKLQNFFVGHRR</sequence>
<protein>
    <submittedName>
        <fullName evidence="4">Uncharacterized protein LOC107117612</fullName>
    </submittedName>
</protein>
<keyword evidence="1" id="KW-1133">Transmembrane helix</keyword>
<dbReference type="Pfam" id="PF00029">
    <property type="entry name" value="Connexin"/>
    <property type="match status" value="1"/>
</dbReference>
<dbReference type="Gene3D" id="1.20.1440.80">
    <property type="entry name" value="Gap junction channel protein cysteine-rich domain"/>
    <property type="match status" value="1"/>
</dbReference>
<dbReference type="Proteomes" id="UP000694871">
    <property type="component" value="Unplaced"/>
</dbReference>